<dbReference type="InterPro" id="IPR010982">
    <property type="entry name" value="Lambda_DNA-bd_dom_sf"/>
</dbReference>
<dbReference type="Pfam" id="PF01381">
    <property type="entry name" value="HTH_3"/>
    <property type="match status" value="1"/>
</dbReference>
<dbReference type="Proteomes" id="UP000830198">
    <property type="component" value="Chromosome"/>
</dbReference>
<organism evidence="2 3">
    <name type="scientific">Chitinophaga filiformis</name>
    <name type="common">Myxococcus filiformis</name>
    <name type="synonym">Flexibacter filiformis</name>
    <dbReference type="NCBI Taxonomy" id="104663"/>
    <lineage>
        <taxon>Bacteria</taxon>
        <taxon>Pseudomonadati</taxon>
        <taxon>Bacteroidota</taxon>
        <taxon>Chitinophagia</taxon>
        <taxon>Chitinophagales</taxon>
        <taxon>Chitinophagaceae</taxon>
        <taxon>Chitinophaga</taxon>
    </lineage>
</organism>
<dbReference type="InterPro" id="IPR001387">
    <property type="entry name" value="Cro/C1-type_HTH"/>
</dbReference>
<evidence type="ECO:0000259" key="1">
    <source>
        <dbReference type="PROSITE" id="PS50943"/>
    </source>
</evidence>
<dbReference type="SMART" id="SM00530">
    <property type="entry name" value="HTH_XRE"/>
    <property type="match status" value="1"/>
</dbReference>
<dbReference type="RefSeq" id="WP_247810328.1">
    <property type="nucleotide sequence ID" value="NZ_CP095855.1"/>
</dbReference>
<accession>A0ABY4HW23</accession>
<proteinExistence type="predicted"/>
<evidence type="ECO:0000313" key="3">
    <source>
        <dbReference type="Proteomes" id="UP000830198"/>
    </source>
</evidence>
<dbReference type="Gene3D" id="1.10.260.40">
    <property type="entry name" value="lambda repressor-like DNA-binding domains"/>
    <property type="match status" value="1"/>
</dbReference>
<reference evidence="2 3" key="1">
    <citation type="submission" date="2022-04" db="EMBL/GenBank/DDBJ databases">
        <title>The arsenic-methylating capacity of Chitinophaga filiformis YT5 during chitin decomposition.</title>
        <authorList>
            <person name="Chen G."/>
            <person name="Liang Y."/>
        </authorList>
    </citation>
    <scope>NUCLEOTIDE SEQUENCE [LARGE SCALE GENOMIC DNA]</scope>
    <source>
        <strain evidence="2 3">YT5</strain>
    </source>
</reference>
<protein>
    <submittedName>
        <fullName evidence="2">Helix-turn-helix domain-containing protein</fullName>
    </submittedName>
</protein>
<evidence type="ECO:0000313" key="2">
    <source>
        <dbReference type="EMBL" id="UPK67986.1"/>
    </source>
</evidence>
<gene>
    <name evidence="2" type="ORF">MYF79_23825</name>
</gene>
<name>A0ABY4HW23_CHIFI</name>
<dbReference type="CDD" id="cd00093">
    <property type="entry name" value="HTH_XRE"/>
    <property type="match status" value="1"/>
</dbReference>
<sequence>MPEKVHHGKNIKRFREMLDIKQEALALELGAEWTQRKISLLEQKETIEPEVLQQIAKALKVPVKAIENFTENGAVNYFNSFHDQSLSHSNGAFGASHCTFNPLEKYIETVEDNKKLYDALLKEKDEKIALLERILTDRK</sequence>
<dbReference type="PROSITE" id="PS50943">
    <property type="entry name" value="HTH_CROC1"/>
    <property type="match status" value="1"/>
</dbReference>
<dbReference type="EMBL" id="CP095855">
    <property type="protein sequence ID" value="UPK67986.1"/>
    <property type="molecule type" value="Genomic_DNA"/>
</dbReference>
<feature type="domain" description="HTH cro/C1-type" evidence="1">
    <location>
        <begin position="11"/>
        <end position="66"/>
    </location>
</feature>
<dbReference type="SUPFAM" id="SSF47413">
    <property type="entry name" value="lambda repressor-like DNA-binding domains"/>
    <property type="match status" value="1"/>
</dbReference>
<keyword evidence="3" id="KW-1185">Reference proteome</keyword>